<evidence type="ECO:0000313" key="1">
    <source>
        <dbReference type="EMBL" id="KPV43987.1"/>
    </source>
</evidence>
<dbReference type="NCBIfam" id="NF047593">
    <property type="entry name" value="IS66_ISAeme5_TnpA"/>
    <property type="match status" value="1"/>
</dbReference>
<protein>
    <recommendedName>
        <fullName evidence="3">Transposase</fullName>
    </recommendedName>
</protein>
<dbReference type="AlphaFoldDB" id="A0A0P9CDX5"/>
<proteinExistence type="predicted"/>
<reference evidence="1 2" key="1">
    <citation type="submission" date="2015-09" db="EMBL/GenBank/DDBJ databases">
        <title>Draft genome sequence of Alicyclobacillus ferrooxydans DSM 22381.</title>
        <authorList>
            <person name="Hemp J."/>
        </authorList>
    </citation>
    <scope>NUCLEOTIDE SEQUENCE [LARGE SCALE GENOMIC DNA]</scope>
    <source>
        <strain evidence="1 2">TC-34</strain>
    </source>
</reference>
<dbReference type="OrthoDB" id="9808061at2"/>
<sequence length="107" mass="12054">MSREEVQLQWKARVDEFRESGQTAAEWCRVHSLNVNQFRRWIHKFPKQGTAESPSPTIRWLSVTTEDPTTTIATGPAITIHVGSASIEVQDGFNPTLLKQVVHALAE</sequence>
<name>A0A0P9CDX5_9BACL</name>
<keyword evidence="2" id="KW-1185">Reference proteome</keyword>
<evidence type="ECO:0008006" key="3">
    <source>
        <dbReference type="Google" id="ProtNLM"/>
    </source>
</evidence>
<comment type="caution">
    <text evidence="1">The sequence shown here is derived from an EMBL/GenBank/DDBJ whole genome shotgun (WGS) entry which is preliminary data.</text>
</comment>
<dbReference type="Proteomes" id="UP000050482">
    <property type="component" value="Unassembled WGS sequence"/>
</dbReference>
<dbReference type="STRING" id="471514.AN477_09740"/>
<dbReference type="RefSeq" id="WP_054968963.1">
    <property type="nucleotide sequence ID" value="NZ_LJCO01000042.1"/>
</dbReference>
<dbReference type="EMBL" id="LJCO01000042">
    <property type="protein sequence ID" value="KPV43987.1"/>
    <property type="molecule type" value="Genomic_DNA"/>
</dbReference>
<accession>A0A0P9CDX5</accession>
<dbReference type="PATRIC" id="fig|471514.4.peg.527"/>
<organism evidence="1 2">
    <name type="scientific">Alicyclobacillus ferrooxydans</name>
    <dbReference type="NCBI Taxonomy" id="471514"/>
    <lineage>
        <taxon>Bacteria</taxon>
        <taxon>Bacillati</taxon>
        <taxon>Bacillota</taxon>
        <taxon>Bacilli</taxon>
        <taxon>Bacillales</taxon>
        <taxon>Alicyclobacillaceae</taxon>
        <taxon>Alicyclobacillus</taxon>
    </lineage>
</organism>
<gene>
    <name evidence="1" type="ORF">AN477_09740</name>
</gene>
<evidence type="ECO:0000313" key="2">
    <source>
        <dbReference type="Proteomes" id="UP000050482"/>
    </source>
</evidence>